<organism evidence="1 2">
    <name type="scientific">Aquimarina intermedia</name>
    <dbReference type="NCBI Taxonomy" id="350814"/>
    <lineage>
        <taxon>Bacteria</taxon>
        <taxon>Pseudomonadati</taxon>
        <taxon>Bacteroidota</taxon>
        <taxon>Flavobacteriia</taxon>
        <taxon>Flavobacteriales</taxon>
        <taxon>Flavobacteriaceae</taxon>
        <taxon>Aquimarina</taxon>
    </lineage>
</organism>
<gene>
    <name evidence="1" type="ORF">BD809_10185</name>
</gene>
<dbReference type="SUPFAM" id="SSF101908">
    <property type="entry name" value="Putative isomerase YbhE"/>
    <property type="match status" value="1"/>
</dbReference>
<comment type="caution">
    <text evidence="1">The sequence shown here is derived from an EMBL/GenBank/DDBJ whole genome shotgun (WGS) entry which is preliminary data.</text>
</comment>
<evidence type="ECO:0000313" key="2">
    <source>
        <dbReference type="Proteomes" id="UP000324376"/>
    </source>
</evidence>
<dbReference type="PANTHER" id="PTHR38787">
    <property type="entry name" value="REGULATORY P DOMAIN-CONTAINING PROTEIN"/>
    <property type="match status" value="1"/>
</dbReference>
<dbReference type="NCBIfam" id="TIGR04312">
    <property type="entry name" value="choice_anch_B"/>
    <property type="match status" value="1"/>
</dbReference>
<dbReference type="GO" id="GO:0005576">
    <property type="term" value="C:extracellular region"/>
    <property type="evidence" value="ECO:0007669"/>
    <property type="project" value="TreeGrafter"/>
</dbReference>
<proteinExistence type="predicted"/>
<keyword evidence="2" id="KW-1185">Reference proteome</keyword>
<dbReference type="RefSeq" id="WP_148780976.1">
    <property type="nucleotide sequence ID" value="NZ_VNHU01000001.1"/>
</dbReference>
<sequence length="414" mass="45787">MKFFLQILLIMLTLKAVSSCKNDDNEMDGSPNNDIKASSNACINGLVEGKFPCDGFDLVSRLSLATFDAYSGNDSWGWTDPDTGKEYVLLGLNNGTAFIDISLPSTPKYLGKLPTATEPSKWRDIKVYKNYAFVVSEAKGHGMQIFDLTRLRNVESGNQNFTADAMYSDFGSAHNIVINTESGYAYAVGARSPDDMQLLYNGGPHFINIQDPLNPINEGGYSGSAYSHDAQAVTYKGPDIQYIGREILIGSNANQVALVDITDKNNPKSIATISYSQVGYTHQGWFTEDMKYFLLGDELDEPQFGFKTRTIVFDFTDLDNPKEHMQYSGSTAAADHNGYIKNNKFYQANYESGMRVIDLTNIANKSMTEIGFFDTYPSANTANLNGSWSVYPFFESNNIVISDTDSGLFIVKAK</sequence>
<evidence type="ECO:0000313" key="1">
    <source>
        <dbReference type="EMBL" id="TYP76939.1"/>
    </source>
</evidence>
<dbReference type="EMBL" id="VNHU01000001">
    <property type="protein sequence ID" value="TYP76939.1"/>
    <property type="molecule type" value="Genomic_DNA"/>
</dbReference>
<dbReference type="OrthoDB" id="9815940at2"/>
<dbReference type="InterPro" id="IPR027589">
    <property type="entry name" value="Choice_anch_B"/>
</dbReference>
<accession>A0A5S5CCQ8</accession>
<protein>
    <submittedName>
        <fullName evidence="1">Choice-of-anchor B domain-containing protein</fullName>
    </submittedName>
</protein>
<dbReference type="AlphaFoldDB" id="A0A5S5CCQ8"/>
<dbReference type="PANTHER" id="PTHR38787:SF3">
    <property type="entry name" value="REGULATORY P DOMAIN-CONTAINING PROTEIN"/>
    <property type="match status" value="1"/>
</dbReference>
<name>A0A5S5CCQ8_9FLAO</name>
<reference evidence="1 2" key="1">
    <citation type="submission" date="2019-07" db="EMBL/GenBank/DDBJ databases">
        <title>Genomic Encyclopedia of Archaeal and Bacterial Type Strains, Phase II (KMG-II): from individual species to whole genera.</title>
        <authorList>
            <person name="Goeker M."/>
        </authorList>
    </citation>
    <scope>NUCLEOTIDE SEQUENCE [LARGE SCALE GENOMIC DNA]</scope>
    <source>
        <strain evidence="1 2">DSM 17527</strain>
    </source>
</reference>
<dbReference type="Proteomes" id="UP000324376">
    <property type="component" value="Unassembled WGS sequence"/>
</dbReference>